<evidence type="ECO:0000313" key="1">
    <source>
        <dbReference type="EMBL" id="AHE52548.1"/>
    </source>
</evidence>
<dbReference type="KEGG" id="ssan:NX02_03975"/>
<reference evidence="1 2" key="1">
    <citation type="submission" date="2013-07" db="EMBL/GenBank/DDBJ databases">
        <title>Completed genome of Sphingomonas sanxanigenens NX02.</title>
        <authorList>
            <person name="Ma T."/>
            <person name="Huang H."/>
            <person name="Wu M."/>
            <person name="Li X."/>
            <person name="Li G."/>
        </authorList>
    </citation>
    <scope>NUCLEOTIDE SEQUENCE [LARGE SCALE GENOMIC DNA]</scope>
    <source>
        <strain evidence="1 2">NX02</strain>
    </source>
</reference>
<evidence type="ECO:0000313" key="2">
    <source>
        <dbReference type="Proteomes" id="UP000018851"/>
    </source>
</evidence>
<gene>
    <name evidence="1" type="ORF">NX02_03975</name>
</gene>
<accession>W0A8B5</accession>
<name>W0A8B5_9SPHN</name>
<organism evidence="1 2">
    <name type="scientific">Sphingomonas sanxanigenens DSM 19645 = NX02</name>
    <dbReference type="NCBI Taxonomy" id="1123269"/>
    <lineage>
        <taxon>Bacteria</taxon>
        <taxon>Pseudomonadati</taxon>
        <taxon>Pseudomonadota</taxon>
        <taxon>Alphaproteobacteria</taxon>
        <taxon>Sphingomonadales</taxon>
        <taxon>Sphingomonadaceae</taxon>
        <taxon>Sphingomonas</taxon>
    </lineage>
</organism>
<dbReference type="EMBL" id="CP006644">
    <property type="protein sequence ID" value="AHE52548.1"/>
    <property type="molecule type" value="Genomic_DNA"/>
</dbReference>
<dbReference type="HOGENOM" id="CLU_3376090_0_0_5"/>
<proteinExistence type="predicted"/>
<protein>
    <submittedName>
        <fullName evidence="1">Uncharacterized protein</fullName>
    </submittedName>
</protein>
<keyword evidence="2" id="KW-1185">Reference proteome</keyword>
<dbReference type="Proteomes" id="UP000018851">
    <property type="component" value="Chromosome"/>
</dbReference>
<dbReference type="AlphaFoldDB" id="W0A8B5"/>
<sequence>MLTVSEGGADDAGGVAVCADRWDVIATAATNASQ</sequence>